<gene>
    <name evidence="1" type="ORF">DSL72_004229</name>
</gene>
<dbReference type="EMBL" id="CP063405">
    <property type="protein sequence ID" value="QSZ29712.1"/>
    <property type="molecule type" value="Genomic_DNA"/>
</dbReference>
<dbReference type="Pfam" id="PF15892">
    <property type="entry name" value="BNR_4"/>
    <property type="match status" value="1"/>
</dbReference>
<dbReference type="Proteomes" id="UP000672032">
    <property type="component" value="Chromosome 1"/>
</dbReference>
<evidence type="ECO:0000313" key="1">
    <source>
        <dbReference type="EMBL" id="QSZ29712.1"/>
    </source>
</evidence>
<protein>
    <recommendedName>
        <fullName evidence="3">Dockerin type 1</fullName>
    </recommendedName>
</protein>
<dbReference type="AlphaFoldDB" id="A0A8A3NYR5"/>
<keyword evidence="2" id="KW-1185">Reference proteome</keyword>
<accession>A0A8A3NYR5</accession>
<proteinExistence type="predicted"/>
<organism evidence="1 2">
    <name type="scientific">Monilinia vaccinii-corymbosi</name>
    <dbReference type="NCBI Taxonomy" id="61207"/>
    <lineage>
        <taxon>Eukaryota</taxon>
        <taxon>Fungi</taxon>
        <taxon>Dikarya</taxon>
        <taxon>Ascomycota</taxon>
        <taxon>Pezizomycotina</taxon>
        <taxon>Leotiomycetes</taxon>
        <taxon>Helotiales</taxon>
        <taxon>Sclerotiniaceae</taxon>
        <taxon>Monilinia</taxon>
    </lineage>
</organism>
<evidence type="ECO:0008006" key="3">
    <source>
        <dbReference type="Google" id="ProtNLM"/>
    </source>
</evidence>
<dbReference type="OrthoDB" id="9978204at2759"/>
<sequence length="455" mass="50946">MGLLQPTISILGQDPKRTHRINANSFQQSAITTVNGWQYVAFYTDHPASTKPHACMINLSRREVQASTYSEWQTLSFLDYEQAADDGHNTISIGVCSGDGSIHLAFDHHCDELRYRTLKYLGPAKPLDDANVWDEALFSKTQNYLPGIAHNKLMDEVTYPRFVNVNDDLLLTYRIGQAGLGSDILYRYCAKSSKYTYMGQQLTGISNSPYINGLDYRQSRLYMSWCYRNFVPFDLSAGSDAHKQQAGPNGPENNYDLNFAYSDDVGKTWKSSDGSTLAVLDGKEENTILPESKARVFEIPMGSGILNQEAQAVDWDGGFWVLNRENGMGEQQWILYYRESTGKWTKSAVPAEFINKPTETGLRGGISVSSQNHVYLALPGNTDSSLSIIGVQRKNDQTVFEVVWRGHGFDGEPSVEMQKVDGGNENLSIFTRTDKNEDGHRSIVVLDFDIGSSRR</sequence>
<evidence type="ECO:0000313" key="2">
    <source>
        <dbReference type="Proteomes" id="UP000672032"/>
    </source>
</evidence>
<reference evidence="1" key="1">
    <citation type="submission" date="2020-10" db="EMBL/GenBank/DDBJ databases">
        <title>Genome Sequence of Monilinia vaccinii-corymbosi Sheds Light on Mummy Berry Disease Infection of Blueberry and Mating Type.</title>
        <authorList>
            <person name="Yow A.G."/>
            <person name="Zhang Y."/>
            <person name="Bansal K."/>
            <person name="Eacker S.M."/>
            <person name="Sullivan S."/>
            <person name="Liachko I."/>
            <person name="Cubeta M.A."/>
            <person name="Rollins J.A."/>
            <person name="Ashrafi H."/>
        </authorList>
    </citation>
    <scope>NUCLEOTIDE SEQUENCE</scope>
    <source>
        <strain evidence="1">RL-1</strain>
    </source>
</reference>
<name>A0A8A3NYR5_9HELO</name>